<name>A0A1V9ZVT2_9STRA</name>
<keyword evidence="3" id="KW-0964">Secreted</keyword>
<evidence type="ECO:0000256" key="2">
    <source>
        <dbReference type="ARBA" id="ARBA00004613"/>
    </source>
</evidence>
<accession>A0A1V9ZVT2</accession>
<evidence type="ECO:0000313" key="6">
    <source>
        <dbReference type="Proteomes" id="UP000243217"/>
    </source>
</evidence>
<comment type="caution">
    <text evidence="5">The sequence shown here is derived from an EMBL/GenBank/DDBJ whole genome shotgun (WGS) entry which is preliminary data.</text>
</comment>
<evidence type="ECO:0000313" key="5">
    <source>
        <dbReference type="EMBL" id="OQS01900.1"/>
    </source>
</evidence>
<proteinExistence type="predicted"/>
<organism evidence="5 6">
    <name type="scientific">Thraustotheca clavata</name>
    <dbReference type="NCBI Taxonomy" id="74557"/>
    <lineage>
        <taxon>Eukaryota</taxon>
        <taxon>Sar</taxon>
        <taxon>Stramenopiles</taxon>
        <taxon>Oomycota</taxon>
        <taxon>Saprolegniomycetes</taxon>
        <taxon>Saprolegniales</taxon>
        <taxon>Achlyaceae</taxon>
        <taxon>Thraustotheca</taxon>
    </lineage>
</organism>
<dbReference type="Pfam" id="PF20147">
    <property type="entry name" value="Crinkler"/>
    <property type="match status" value="1"/>
</dbReference>
<dbReference type="Proteomes" id="UP000243217">
    <property type="component" value="Unassembled WGS sequence"/>
</dbReference>
<evidence type="ECO:0000256" key="1">
    <source>
        <dbReference type="ARBA" id="ARBA00004340"/>
    </source>
</evidence>
<dbReference type="OrthoDB" id="79506at2759"/>
<evidence type="ECO:0000259" key="4">
    <source>
        <dbReference type="Pfam" id="PF20147"/>
    </source>
</evidence>
<gene>
    <name evidence="5" type="ORF">THRCLA_21572</name>
</gene>
<dbReference type="InterPro" id="IPR045379">
    <property type="entry name" value="Crinkler_N"/>
</dbReference>
<evidence type="ECO:0000256" key="3">
    <source>
        <dbReference type="ARBA" id="ARBA00022525"/>
    </source>
</evidence>
<sequence length="373" mass="42714">MSVVVIHVKLIKVCFAVYGRKGKAFNVEITLSATVEELKMAIFTTIQYSKFTPNDLILYLARKNGEWIDDNEQLDELLSGNVDSTFSIIRPSGLLNMYFDANFVSTPLKIHVLVQLPDDDQMSNSVGKLVEPTNMILKESVPKLYADELKYYIERGEIIQRQCPQDSRNILEKINTIYSEDVDPLRFICVEGSSGMGKSQLAFALQGDRPYYYLLATTVDDASQPMYRNFQSISNMFIHFVNLDEPNSYDDSKVLSTASLLYQIKDLWTFGFIYALLEYSNTDQQQNNPKMIHFKNEKSFHIQKCTLNDVRQLVHNMKNTGRKLPFFILDEMVPNSDGLIEKNLSAFQRNVFRSCYLVVIVMGTNSKISNLIA</sequence>
<reference evidence="5 6" key="1">
    <citation type="journal article" date="2014" name="Genome Biol. Evol.">
        <title>The secreted proteins of Achlya hypogyna and Thraustotheca clavata identify the ancestral oomycete secretome and reveal gene acquisitions by horizontal gene transfer.</title>
        <authorList>
            <person name="Misner I."/>
            <person name="Blouin N."/>
            <person name="Leonard G."/>
            <person name="Richards T.A."/>
            <person name="Lane C.E."/>
        </authorList>
    </citation>
    <scope>NUCLEOTIDE SEQUENCE [LARGE SCALE GENOMIC DNA]</scope>
    <source>
        <strain evidence="5 6">ATCC 34112</strain>
    </source>
</reference>
<dbReference type="EMBL" id="JNBS01001339">
    <property type="protein sequence ID" value="OQS01900.1"/>
    <property type="molecule type" value="Genomic_DNA"/>
</dbReference>
<dbReference type="SUPFAM" id="SSF54236">
    <property type="entry name" value="Ubiquitin-like"/>
    <property type="match status" value="1"/>
</dbReference>
<comment type="subcellular location">
    <subcellularLocation>
        <location evidence="1">Host cell</location>
    </subcellularLocation>
    <subcellularLocation>
        <location evidence="2">Secreted</location>
    </subcellularLocation>
</comment>
<dbReference type="AlphaFoldDB" id="A0A1V9ZVT2"/>
<dbReference type="InterPro" id="IPR029071">
    <property type="entry name" value="Ubiquitin-like_domsf"/>
</dbReference>
<keyword evidence="6" id="KW-1185">Reference proteome</keyword>
<protein>
    <submittedName>
        <fullName evidence="5">Crinkler (CRN) family protein</fullName>
    </submittedName>
</protein>
<feature type="domain" description="Crinkler effector protein N-terminal" evidence="4">
    <location>
        <begin position="11"/>
        <end position="115"/>
    </location>
</feature>
<feature type="non-terminal residue" evidence="5">
    <location>
        <position position="373"/>
    </location>
</feature>
<dbReference type="GO" id="GO:0005576">
    <property type="term" value="C:extracellular region"/>
    <property type="evidence" value="ECO:0007669"/>
    <property type="project" value="UniProtKB-SubCell"/>
</dbReference>
<dbReference type="GO" id="GO:0043657">
    <property type="term" value="C:host cell"/>
    <property type="evidence" value="ECO:0007669"/>
    <property type="project" value="UniProtKB-SubCell"/>
</dbReference>